<dbReference type="AlphaFoldDB" id="A0A9W9LMD6"/>
<sequence length="759" mass="84178">MKTLNLDRIRAFFSHWGDREDRDGSELTVLMDRSSLTNEASSTSLGREDQGNRSAPSLEEHANERTDQAETTNGRSWIDGVYLCAKATTILLLINLVLFAVAAGMSRKYPENTGFLSWAVIYKGSCTSSEMWGVVLHLVINILSTGILAASNNCMQTLVAPSRQEIDKSHARHQWLDIGRASVRNLFAISWYRLALWTILMITATPFHLLYNSVVIQSLSLTEFALVAGPKDLSAENVLNLTTPALEKCFGTSPAHDANNLNWHEFSQDIASGNYERLTYHQSNDIQGSPVSLQTKALVARVQNLAVEDGGDRSILRNGLLYTQPRVVSHMGFWSHSGIWAIPFANETHGPDEPHVTCGNDPFDFDHENVEKGLRYYPIQDCLAIKAPGNCRLLYSPPLCIVVALTLLVKVIVIFLAARVSHTRSTPLLTIGDAVASFMTRPDRTTQRLCWISYADVRSGSWKDSNLVIENPRGDDSPGKVIYRRLSPPRRWIKAPSLVQWLATFMIAFACIAIAVTFMYVPKNAPLPNQIFESYSIFGQDWGPLSSAVLANTPQLVITVNYYYFNNVLTSMLAVAEYSSYGNKRRPLRVTWPVKDSQQRSTYWLNIPYLYSVPTLLVYSTLHWMISQSLFYYHSVSYDVRGRPDTSSEVSALASAPIPLGISIALGALMICVLLGVSFRKLESAMPLAGTCSAAISAACHPPGGEDKEKAVLGRIGWGETINSPPWVTDEADESADQKGHCSFTSMEAMRPSPRKSYA</sequence>
<keyword evidence="2" id="KW-0812">Transmembrane</keyword>
<feature type="region of interest" description="Disordered" evidence="1">
    <location>
        <begin position="38"/>
        <end position="71"/>
    </location>
</feature>
<protein>
    <recommendedName>
        <fullName evidence="3">DUF6536 domain-containing protein</fullName>
    </recommendedName>
</protein>
<dbReference type="InterPro" id="IPR046623">
    <property type="entry name" value="DUF6536"/>
</dbReference>
<evidence type="ECO:0000259" key="3">
    <source>
        <dbReference type="Pfam" id="PF20163"/>
    </source>
</evidence>
<feature type="transmembrane region" description="Helical" evidence="2">
    <location>
        <begin position="498"/>
        <end position="521"/>
    </location>
</feature>
<proteinExistence type="predicted"/>
<feature type="transmembrane region" description="Helical" evidence="2">
    <location>
        <begin position="562"/>
        <end position="582"/>
    </location>
</feature>
<feature type="region of interest" description="Disordered" evidence="1">
    <location>
        <begin position="723"/>
        <end position="759"/>
    </location>
</feature>
<feature type="transmembrane region" description="Helical" evidence="2">
    <location>
        <begin position="83"/>
        <end position="105"/>
    </location>
</feature>
<feature type="transmembrane region" description="Helical" evidence="2">
    <location>
        <begin position="603"/>
        <end position="626"/>
    </location>
</feature>
<feature type="transmembrane region" description="Helical" evidence="2">
    <location>
        <begin position="395"/>
        <end position="418"/>
    </location>
</feature>
<evidence type="ECO:0000313" key="5">
    <source>
        <dbReference type="Proteomes" id="UP001146351"/>
    </source>
</evidence>
<feature type="transmembrane region" description="Helical" evidence="2">
    <location>
        <begin position="658"/>
        <end position="679"/>
    </location>
</feature>
<reference evidence="4" key="2">
    <citation type="journal article" date="2023" name="IMA Fungus">
        <title>Comparative genomic study of the Penicillium genus elucidates a diverse pangenome and 15 lateral gene transfer events.</title>
        <authorList>
            <person name="Petersen C."/>
            <person name="Sorensen T."/>
            <person name="Nielsen M.R."/>
            <person name="Sondergaard T.E."/>
            <person name="Sorensen J.L."/>
            <person name="Fitzpatrick D.A."/>
            <person name="Frisvad J.C."/>
            <person name="Nielsen K.L."/>
        </authorList>
    </citation>
    <scope>NUCLEOTIDE SEQUENCE</scope>
    <source>
        <strain evidence="4">IBT 21917</strain>
    </source>
</reference>
<organism evidence="4 5">
    <name type="scientific">Penicillium capsulatum</name>
    <dbReference type="NCBI Taxonomy" id="69766"/>
    <lineage>
        <taxon>Eukaryota</taxon>
        <taxon>Fungi</taxon>
        <taxon>Dikarya</taxon>
        <taxon>Ascomycota</taxon>
        <taxon>Pezizomycotina</taxon>
        <taxon>Eurotiomycetes</taxon>
        <taxon>Eurotiomycetidae</taxon>
        <taxon>Eurotiales</taxon>
        <taxon>Aspergillaceae</taxon>
        <taxon>Penicillium</taxon>
    </lineage>
</organism>
<keyword evidence="5" id="KW-1185">Reference proteome</keyword>
<feature type="transmembrane region" description="Helical" evidence="2">
    <location>
        <begin position="131"/>
        <end position="150"/>
    </location>
</feature>
<feature type="domain" description="DUF6536" evidence="3">
    <location>
        <begin position="77"/>
        <end position="232"/>
    </location>
</feature>
<gene>
    <name evidence="4" type="ORF">N7492_006116</name>
</gene>
<keyword evidence="2" id="KW-1133">Transmembrane helix</keyword>
<dbReference type="Proteomes" id="UP001146351">
    <property type="component" value="Unassembled WGS sequence"/>
</dbReference>
<dbReference type="Pfam" id="PF20163">
    <property type="entry name" value="DUF6536"/>
    <property type="match status" value="1"/>
</dbReference>
<dbReference type="OrthoDB" id="5429634at2759"/>
<dbReference type="PANTHER" id="PTHR35395:SF1">
    <property type="entry name" value="DUF6536 DOMAIN-CONTAINING PROTEIN"/>
    <property type="match status" value="1"/>
</dbReference>
<evidence type="ECO:0000256" key="2">
    <source>
        <dbReference type="SAM" id="Phobius"/>
    </source>
</evidence>
<name>A0A9W9LMD6_9EURO</name>
<keyword evidence="2" id="KW-0472">Membrane</keyword>
<accession>A0A9W9LMD6</accession>
<dbReference type="EMBL" id="JAPQKO010000004">
    <property type="protein sequence ID" value="KAJ5165820.1"/>
    <property type="molecule type" value="Genomic_DNA"/>
</dbReference>
<feature type="compositionally biased region" description="Basic and acidic residues" evidence="1">
    <location>
        <begin position="58"/>
        <end position="68"/>
    </location>
</feature>
<comment type="caution">
    <text evidence="4">The sequence shown here is derived from an EMBL/GenBank/DDBJ whole genome shotgun (WGS) entry which is preliminary data.</text>
</comment>
<feature type="transmembrane region" description="Helical" evidence="2">
    <location>
        <begin position="194"/>
        <end position="211"/>
    </location>
</feature>
<evidence type="ECO:0000256" key="1">
    <source>
        <dbReference type="SAM" id="MobiDB-lite"/>
    </source>
</evidence>
<evidence type="ECO:0000313" key="4">
    <source>
        <dbReference type="EMBL" id="KAJ5165820.1"/>
    </source>
</evidence>
<dbReference type="PANTHER" id="PTHR35395">
    <property type="entry name" value="DUF6536 DOMAIN-CONTAINING PROTEIN"/>
    <property type="match status" value="1"/>
</dbReference>
<reference evidence="4" key="1">
    <citation type="submission" date="2022-11" db="EMBL/GenBank/DDBJ databases">
        <authorList>
            <person name="Petersen C."/>
        </authorList>
    </citation>
    <scope>NUCLEOTIDE SEQUENCE</scope>
    <source>
        <strain evidence="4">IBT 21917</strain>
    </source>
</reference>